<accession>A0A410G3X6</accession>
<reference evidence="1 2" key="1">
    <citation type="submission" date="2019-01" db="EMBL/GenBank/DDBJ databases">
        <title>Complete genome sequencing of Aequorivita sp. H23M31.</title>
        <authorList>
            <person name="Bae J.-W."/>
        </authorList>
    </citation>
    <scope>NUCLEOTIDE SEQUENCE [LARGE SCALE GENOMIC DNA]</scope>
    <source>
        <strain evidence="1 2">H23M31</strain>
    </source>
</reference>
<evidence type="ECO:0000313" key="1">
    <source>
        <dbReference type="EMBL" id="QAA81966.1"/>
    </source>
</evidence>
<gene>
    <name evidence="1" type="ORF">EI546_09630</name>
</gene>
<name>A0A410G3X6_9FLAO</name>
<keyword evidence="2" id="KW-1185">Reference proteome</keyword>
<protein>
    <submittedName>
        <fullName evidence="1">Uncharacterized protein</fullName>
    </submittedName>
</protein>
<dbReference type="AlphaFoldDB" id="A0A410G3X6"/>
<dbReference type="EMBL" id="CP034951">
    <property type="protein sequence ID" value="QAA81966.1"/>
    <property type="molecule type" value="Genomic_DNA"/>
</dbReference>
<sequence>MGQLSQKKVGGADLSGSSALQKVDYKYNSRGWLTDINDVGSLYQSGAPKDLFAFKINYNLVEDDINGKVKPLFNGNSTRTTWGTSGCPIPIPTEMAVSS</sequence>
<organism evidence="1 2">
    <name type="scientific">Aequorivita ciconiae</name>
    <dbReference type="NCBI Taxonomy" id="2494375"/>
    <lineage>
        <taxon>Bacteria</taxon>
        <taxon>Pseudomonadati</taxon>
        <taxon>Bacteroidota</taxon>
        <taxon>Flavobacteriia</taxon>
        <taxon>Flavobacteriales</taxon>
        <taxon>Flavobacteriaceae</taxon>
        <taxon>Aequorivita</taxon>
    </lineage>
</organism>
<dbReference type="KEGG" id="aev:EI546_09630"/>
<dbReference type="Proteomes" id="UP000285517">
    <property type="component" value="Chromosome"/>
</dbReference>
<evidence type="ECO:0000313" key="2">
    <source>
        <dbReference type="Proteomes" id="UP000285517"/>
    </source>
</evidence>
<dbReference type="RefSeq" id="WP_128250340.1">
    <property type="nucleotide sequence ID" value="NZ_CP034951.1"/>
</dbReference>
<dbReference type="OrthoDB" id="2972467at2"/>
<proteinExistence type="predicted"/>